<feature type="non-terminal residue" evidence="2">
    <location>
        <position position="1"/>
    </location>
</feature>
<dbReference type="AlphaFoldDB" id="A0A9X9LIE8"/>
<dbReference type="Proteomes" id="UP000269945">
    <property type="component" value="Unassembled WGS sequence"/>
</dbReference>
<reference evidence="2 3" key="1">
    <citation type="submission" date="2018-10" db="EMBL/GenBank/DDBJ databases">
        <authorList>
            <person name="Ekblom R."/>
            <person name="Jareborg N."/>
        </authorList>
    </citation>
    <scope>NUCLEOTIDE SEQUENCE [LARGE SCALE GENOMIC DNA]</scope>
    <source>
        <tissue evidence="2">Muscle</tissue>
    </source>
</reference>
<feature type="compositionally biased region" description="Pro residues" evidence="1">
    <location>
        <begin position="1"/>
        <end position="25"/>
    </location>
</feature>
<proteinExistence type="predicted"/>
<comment type="caution">
    <text evidence="2">The sequence shown here is derived from an EMBL/GenBank/DDBJ whole genome shotgun (WGS) entry which is preliminary data.</text>
</comment>
<sequence length="162" mass="17604">GASWLPFPPHALLPRPPPAPFPDPLASPAARSLAGEAGRNAADRTRSHGLGRLCGPSQLRSSMTGRRREARPCSALGDPSALSLGRLGSGWTRERPGEVPRQAEQTFCPGLRLGLRFQHQVSRSQPLLLHGRHDRRHVSATAVKRRDVVLLSVSHLWFGLVS</sequence>
<protein>
    <submittedName>
        <fullName evidence="2">Uncharacterized protein</fullName>
    </submittedName>
</protein>
<dbReference type="EMBL" id="CYRY02004435">
    <property type="protein sequence ID" value="VCW68936.1"/>
    <property type="molecule type" value="Genomic_DNA"/>
</dbReference>
<evidence type="ECO:0000313" key="3">
    <source>
        <dbReference type="Proteomes" id="UP000269945"/>
    </source>
</evidence>
<organism evidence="2 3">
    <name type="scientific">Gulo gulo</name>
    <name type="common">Wolverine</name>
    <name type="synonym">Gluton</name>
    <dbReference type="NCBI Taxonomy" id="48420"/>
    <lineage>
        <taxon>Eukaryota</taxon>
        <taxon>Metazoa</taxon>
        <taxon>Chordata</taxon>
        <taxon>Craniata</taxon>
        <taxon>Vertebrata</taxon>
        <taxon>Euteleostomi</taxon>
        <taxon>Mammalia</taxon>
        <taxon>Eutheria</taxon>
        <taxon>Laurasiatheria</taxon>
        <taxon>Carnivora</taxon>
        <taxon>Caniformia</taxon>
        <taxon>Musteloidea</taxon>
        <taxon>Mustelidae</taxon>
        <taxon>Guloninae</taxon>
        <taxon>Gulo</taxon>
    </lineage>
</organism>
<feature type="region of interest" description="Disordered" evidence="1">
    <location>
        <begin position="1"/>
        <end position="77"/>
    </location>
</feature>
<name>A0A9X9LIE8_GULGU</name>
<keyword evidence="3" id="KW-1185">Reference proteome</keyword>
<evidence type="ECO:0000256" key="1">
    <source>
        <dbReference type="SAM" id="MobiDB-lite"/>
    </source>
</evidence>
<evidence type="ECO:0000313" key="2">
    <source>
        <dbReference type="EMBL" id="VCW68936.1"/>
    </source>
</evidence>
<accession>A0A9X9LIE8</accession>
<gene>
    <name evidence="2" type="ORF">BN2614_LOCUS4</name>
</gene>